<accession>A0ABZ2ZDH5</accession>
<keyword evidence="3" id="KW-0326">Glycosidase</keyword>
<feature type="chain" id="PRO_5045545960" evidence="1">
    <location>
        <begin position="18"/>
        <end position="302"/>
    </location>
</feature>
<dbReference type="Proteomes" id="UP001449657">
    <property type="component" value="Chromosome"/>
</dbReference>
<dbReference type="InterPro" id="IPR018711">
    <property type="entry name" value="NAGPA"/>
</dbReference>
<sequence>MKPLLLILTMLPAAAMAQLRWQPSSAAHNEGLPEGARVYQTTDSVSGRPFRAFYLEIDPRAKDLRLSVEAIPGKRYTPVQYDSILGPTALAIMNTTFFSFKDNSNLNIVVKKGKVFAVNPQPAADASPKRYVTRGAFGINRKGEPDIAWVYNVGKKKTPYAYNAPVTGAEPTRHSPAGAHRWKVREAVGGGPVLVQNGQPFITNEPEGMGKSIAALHPRSAVGYRADGTILLMVIEGRNKGVAEGANFEEMAKIFTDLRCVEALNLDGGGSSALYVNDENTIKPSDPAGQRPVPAVLVLHKK</sequence>
<dbReference type="PANTHER" id="PTHR40446">
    <property type="entry name" value="N-ACETYLGLUCOSAMINE-1-PHOSPHODIESTER ALPHA-N-ACETYLGLUCOSAMINIDASE"/>
    <property type="match status" value="1"/>
</dbReference>
<keyword evidence="1" id="KW-0732">Signal</keyword>
<feature type="domain" description="Phosphodiester glycosidase" evidence="2">
    <location>
        <begin position="89"/>
        <end position="299"/>
    </location>
</feature>
<feature type="signal peptide" evidence="1">
    <location>
        <begin position="1"/>
        <end position="17"/>
    </location>
</feature>
<proteinExistence type="predicted"/>
<protein>
    <submittedName>
        <fullName evidence="3">Phosphodiester glycosidase family protein</fullName>
    </submittedName>
</protein>
<dbReference type="EMBL" id="CP150096">
    <property type="protein sequence ID" value="WZN48761.1"/>
    <property type="molecule type" value="Genomic_DNA"/>
</dbReference>
<evidence type="ECO:0000259" key="2">
    <source>
        <dbReference type="Pfam" id="PF09992"/>
    </source>
</evidence>
<gene>
    <name evidence="3" type="ORF">WJU22_11320</name>
</gene>
<dbReference type="RefSeq" id="WP_341843343.1">
    <property type="nucleotide sequence ID" value="NZ_CP149792.1"/>
</dbReference>
<name>A0ABZ2ZDH5_9BACT</name>
<evidence type="ECO:0000313" key="3">
    <source>
        <dbReference type="EMBL" id="WZN48761.1"/>
    </source>
</evidence>
<dbReference type="PANTHER" id="PTHR40446:SF2">
    <property type="entry name" value="N-ACETYLGLUCOSAMINE-1-PHOSPHODIESTER ALPHA-N-ACETYLGLUCOSAMINIDASE"/>
    <property type="match status" value="1"/>
</dbReference>
<reference evidence="3 4" key="1">
    <citation type="submission" date="2024-03" db="EMBL/GenBank/DDBJ databases">
        <title>Chitinophaga caseinilytica sp. nov., a casein hydrolysing bacterium isolated from forest soil.</title>
        <authorList>
            <person name="Lee D.S."/>
            <person name="Han D.M."/>
            <person name="Baek J.H."/>
            <person name="Choi D.G."/>
            <person name="Jeon J.H."/>
            <person name="Jeon C.O."/>
        </authorList>
    </citation>
    <scope>NUCLEOTIDE SEQUENCE [LARGE SCALE GENOMIC DNA]</scope>
    <source>
        <strain evidence="3 4">KACC 19118</strain>
    </source>
</reference>
<evidence type="ECO:0000313" key="4">
    <source>
        <dbReference type="Proteomes" id="UP001449657"/>
    </source>
</evidence>
<dbReference type="GO" id="GO:0016798">
    <property type="term" value="F:hydrolase activity, acting on glycosyl bonds"/>
    <property type="evidence" value="ECO:0007669"/>
    <property type="project" value="UniProtKB-KW"/>
</dbReference>
<keyword evidence="4" id="KW-1185">Reference proteome</keyword>
<keyword evidence="3" id="KW-0378">Hydrolase</keyword>
<dbReference type="Pfam" id="PF09992">
    <property type="entry name" value="NAGPA"/>
    <property type="match status" value="1"/>
</dbReference>
<evidence type="ECO:0000256" key="1">
    <source>
        <dbReference type="SAM" id="SignalP"/>
    </source>
</evidence>
<organism evidence="3 4">
    <name type="scientific">Chitinophaga caseinilytica</name>
    <dbReference type="NCBI Taxonomy" id="2267521"/>
    <lineage>
        <taxon>Bacteria</taxon>
        <taxon>Pseudomonadati</taxon>
        <taxon>Bacteroidota</taxon>
        <taxon>Chitinophagia</taxon>
        <taxon>Chitinophagales</taxon>
        <taxon>Chitinophagaceae</taxon>
        <taxon>Chitinophaga</taxon>
    </lineage>
</organism>